<dbReference type="InterPro" id="IPR001387">
    <property type="entry name" value="Cro/C1-type_HTH"/>
</dbReference>
<keyword evidence="2" id="KW-0472">Membrane</keyword>
<evidence type="ECO:0000256" key="2">
    <source>
        <dbReference type="SAM" id="Phobius"/>
    </source>
</evidence>
<feature type="transmembrane region" description="Helical" evidence="2">
    <location>
        <begin position="98"/>
        <end position="122"/>
    </location>
</feature>
<dbReference type="EMBL" id="QSTP01000012">
    <property type="protein sequence ID" value="RGM69977.1"/>
    <property type="molecule type" value="Genomic_DNA"/>
</dbReference>
<dbReference type="PANTHER" id="PTHR46558:SF3">
    <property type="entry name" value="TRANSCRIPTIONAL REGULATOR"/>
    <property type="match status" value="1"/>
</dbReference>
<dbReference type="PROSITE" id="PS50943">
    <property type="entry name" value="HTH_CROC1"/>
    <property type="match status" value="1"/>
</dbReference>
<evidence type="ECO:0000313" key="4">
    <source>
        <dbReference type="EMBL" id="RGM69977.1"/>
    </source>
</evidence>
<sequence>MEQKKIGSFIAACRKQHGMTQVQFAEKLGVTNKAVSKWETGKCMPDASLFDDICLLLNITLNELFAGERIASDDIPKKAEENLKSMALEYQKENKKIVFCKSCTILLTLVVISLNLSVGGILFEGTPVLANLLAVILLMISWSLFLYWTQQDVTMQKIATIINAIFLLSSITAFILAFWDIQGTIVHLIGFPCEVVFYGLRPIFEWIHIYLIVAILVSIGLAYSKKNIATAIQK</sequence>
<feature type="transmembrane region" description="Helical" evidence="2">
    <location>
        <begin position="206"/>
        <end position="224"/>
    </location>
</feature>
<dbReference type="Pfam" id="PF01381">
    <property type="entry name" value="HTH_3"/>
    <property type="match status" value="1"/>
</dbReference>
<feature type="transmembrane region" description="Helical" evidence="2">
    <location>
        <begin position="160"/>
        <end position="179"/>
    </location>
</feature>
<proteinExistence type="predicted"/>
<keyword evidence="1" id="KW-0238">DNA-binding</keyword>
<dbReference type="PANTHER" id="PTHR46558">
    <property type="entry name" value="TRACRIPTIONAL REGULATORY PROTEIN-RELATED-RELATED"/>
    <property type="match status" value="1"/>
</dbReference>
<evidence type="ECO:0000259" key="3">
    <source>
        <dbReference type="PROSITE" id="PS50943"/>
    </source>
</evidence>
<comment type="caution">
    <text evidence="4">The sequence shown here is derived from an EMBL/GenBank/DDBJ whole genome shotgun (WGS) entry which is preliminary data.</text>
</comment>
<feature type="domain" description="HTH cro/C1-type" evidence="3">
    <location>
        <begin position="10"/>
        <end position="64"/>
    </location>
</feature>
<dbReference type="RefSeq" id="WP_117718957.1">
    <property type="nucleotide sequence ID" value="NZ_QSTP01000012.1"/>
</dbReference>
<dbReference type="AlphaFoldDB" id="A0A3E4Y7F2"/>
<dbReference type="SUPFAM" id="SSF47413">
    <property type="entry name" value="lambda repressor-like DNA-binding domains"/>
    <property type="match status" value="1"/>
</dbReference>
<dbReference type="InterPro" id="IPR010982">
    <property type="entry name" value="Lambda_DNA-bd_dom_sf"/>
</dbReference>
<dbReference type="Proteomes" id="UP000260758">
    <property type="component" value="Unassembled WGS sequence"/>
</dbReference>
<dbReference type="Gene3D" id="1.10.260.40">
    <property type="entry name" value="lambda repressor-like DNA-binding domains"/>
    <property type="match status" value="1"/>
</dbReference>
<reference evidence="4 5" key="1">
    <citation type="submission" date="2018-08" db="EMBL/GenBank/DDBJ databases">
        <title>A genome reference for cultivated species of the human gut microbiota.</title>
        <authorList>
            <person name="Zou Y."/>
            <person name="Xue W."/>
            <person name="Luo G."/>
        </authorList>
    </citation>
    <scope>NUCLEOTIDE SEQUENCE [LARGE SCALE GENOMIC DNA]</scope>
    <source>
        <strain evidence="4 5">OM07-13</strain>
    </source>
</reference>
<organism evidence="4 5">
    <name type="scientific">Agathobacter rectalis</name>
    <dbReference type="NCBI Taxonomy" id="39491"/>
    <lineage>
        <taxon>Bacteria</taxon>
        <taxon>Bacillati</taxon>
        <taxon>Bacillota</taxon>
        <taxon>Clostridia</taxon>
        <taxon>Lachnospirales</taxon>
        <taxon>Lachnospiraceae</taxon>
        <taxon>Agathobacter</taxon>
    </lineage>
</organism>
<feature type="transmembrane region" description="Helical" evidence="2">
    <location>
        <begin position="128"/>
        <end position="148"/>
    </location>
</feature>
<evidence type="ECO:0000256" key="1">
    <source>
        <dbReference type="ARBA" id="ARBA00023125"/>
    </source>
</evidence>
<dbReference type="SMART" id="SM00530">
    <property type="entry name" value="HTH_XRE"/>
    <property type="match status" value="1"/>
</dbReference>
<name>A0A3E4Y7F2_9FIRM</name>
<accession>A0A3E4Y7F2</accession>
<dbReference type="CDD" id="cd00093">
    <property type="entry name" value="HTH_XRE"/>
    <property type="match status" value="1"/>
</dbReference>
<dbReference type="GO" id="GO:0003677">
    <property type="term" value="F:DNA binding"/>
    <property type="evidence" value="ECO:0007669"/>
    <property type="project" value="UniProtKB-KW"/>
</dbReference>
<keyword evidence="2" id="KW-0812">Transmembrane</keyword>
<keyword evidence="2" id="KW-1133">Transmembrane helix</keyword>
<protein>
    <submittedName>
        <fullName evidence="4">XRE family transcriptional regulator</fullName>
    </submittedName>
</protein>
<evidence type="ECO:0000313" key="5">
    <source>
        <dbReference type="Proteomes" id="UP000260758"/>
    </source>
</evidence>
<gene>
    <name evidence="4" type="ORF">DXB99_11005</name>
</gene>